<accession>A0A1G9YXV6</accession>
<dbReference type="AlphaFoldDB" id="A0A1G9YXV6"/>
<dbReference type="RefSeq" id="WP_090707185.1">
    <property type="nucleotide sequence ID" value="NZ_FNHH01000046.1"/>
</dbReference>
<gene>
    <name evidence="1" type="ORF">SAMN05421813_1467</name>
</gene>
<evidence type="ECO:0000313" key="1">
    <source>
        <dbReference type="EMBL" id="SDN13273.1"/>
    </source>
</evidence>
<dbReference type="OrthoDB" id="676860at2"/>
<proteinExistence type="predicted"/>
<sequence>MVTVTNYVEKKSNAGKAFFALELSGDVEMAISQTSGKMFATVRKSFMACTFDETVCKTLIGKQMPGSILKVDADEPYEYTVPSTGEKILLDYRYEYSPVEANQSVESAVLG</sequence>
<name>A0A1G9YXV6_9SPHI</name>
<organism evidence="1 2">
    <name type="scientific">Daejeonella rubra</name>
    <dbReference type="NCBI Taxonomy" id="990371"/>
    <lineage>
        <taxon>Bacteria</taxon>
        <taxon>Pseudomonadati</taxon>
        <taxon>Bacteroidota</taxon>
        <taxon>Sphingobacteriia</taxon>
        <taxon>Sphingobacteriales</taxon>
        <taxon>Sphingobacteriaceae</taxon>
        <taxon>Daejeonella</taxon>
    </lineage>
</organism>
<dbReference type="EMBL" id="FNHH01000046">
    <property type="protein sequence ID" value="SDN13273.1"/>
    <property type="molecule type" value="Genomic_DNA"/>
</dbReference>
<evidence type="ECO:0000313" key="2">
    <source>
        <dbReference type="Proteomes" id="UP000199226"/>
    </source>
</evidence>
<keyword evidence="2" id="KW-1185">Reference proteome</keyword>
<dbReference type="Proteomes" id="UP000199226">
    <property type="component" value="Unassembled WGS sequence"/>
</dbReference>
<protein>
    <submittedName>
        <fullName evidence="1">Uncharacterized protein</fullName>
    </submittedName>
</protein>
<reference evidence="2" key="1">
    <citation type="submission" date="2016-10" db="EMBL/GenBank/DDBJ databases">
        <authorList>
            <person name="Varghese N."/>
            <person name="Submissions S."/>
        </authorList>
    </citation>
    <scope>NUCLEOTIDE SEQUENCE [LARGE SCALE GENOMIC DNA]</scope>
    <source>
        <strain evidence="2">DSM 24536</strain>
    </source>
</reference>
<dbReference type="STRING" id="990371.SAMN05421813_1467"/>